<feature type="transmembrane region" description="Helical" evidence="1">
    <location>
        <begin position="79"/>
        <end position="96"/>
    </location>
</feature>
<evidence type="ECO:0000313" key="2">
    <source>
        <dbReference type="EMBL" id="EFE74727.2"/>
    </source>
</evidence>
<keyword evidence="1" id="KW-1133">Transmembrane helix</keyword>
<keyword evidence="1" id="KW-0472">Membrane</keyword>
<keyword evidence="1" id="KW-0812">Transmembrane</keyword>
<name>D6AEK1_STRFL</name>
<dbReference type="AlphaFoldDB" id="D6AEK1"/>
<evidence type="ECO:0000256" key="1">
    <source>
        <dbReference type="SAM" id="Phobius"/>
    </source>
</evidence>
<evidence type="ECO:0000313" key="3">
    <source>
        <dbReference type="Proteomes" id="UP000003986"/>
    </source>
</evidence>
<organism evidence="2 3">
    <name type="scientific">Streptomyces filamentosus NRRL 15998</name>
    <dbReference type="NCBI Taxonomy" id="457431"/>
    <lineage>
        <taxon>Bacteria</taxon>
        <taxon>Bacillati</taxon>
        <taxon>Actinomycetota</taxon>
        <taxon>Actinomycetes</taxon>
        <taxon>Kitasatosporales</taxon>
        <taxon>Streptomycetaceae</taxon>
        <taxon>Streptomyces</taxon>
    </lineage>
</organism>
<reference evidence="3" key="1">
    <citation type="submission" date="2008-10" db="EMBL/GenBank/DDBJ databases">
        <authorList>
            <person name="Molnar K."/>
        </authorList>
    </citation>
    <scope>NUCLEOTIDE SEQUENCE [LARGE SCALE GENOMIC DNA]</scope>
    <source>
        <strain evidence="3">NRRL 15998</strain>
    </source>
</reference>
<protein>
    <submittedName>
        <fullName evidence="2">Predicted protein</fullName>
    </submittedName>
</protein>
<accession>D6AEK1</accession>
<proteinExistence type="predicted"/>
<reference evidence="3" key="2">
    <citation type="submission" date="2008-12" db="EMBL/GenBank/DDBJ databases">
        <title>Annotation of Streptomyces roseosporus strain NRRL 15998.</title>
        <authorList>
            <consortium name="The Broad Institute Genome Sequencing Platform"/>
            <consortium name="Broad Institute Microbial Sequencing Center"/>
            <person name="Fischbach M."/>
            <person name="Ward D."/>
            <person name="Young S."/>
            <person name="Kodira C.D."/>
            <person name="Zeng Q."/>
            <person name="Koehrsen M."/>
            <person name="Godfrey P."/>
            <person name="Alvarado L."/>
            <person name="Berlin A.M."/>
            <person name="Borenstein D."/>
            <person name="Chen Z."/>
            <person name="Engels R."/>
            <person name="Freedman E."/>
            <person name="Gellesch M."/>
            <person name="Goldberg J."/>
            <person name="Griggs A."/>
            <person name="Gujja S."/>
            <person name="Heiman D.I."/>
            <person name="Hepburn T.A."/>
            <person name="Howarth C."/>
            <person name="Jen D."/>
            <person name="Larson L."/>
            <person name="Lewis B."/>
            <person name="Mehta T."/>
            <person name="Park D."/>
            <person name="Pearson M."/>
            <person name="Roberts A."/>
            <person name="Saif S."/>
            <person name="Shea T.D."/>
            <person name="Shenoy N."/>
            <person name="Sisk P."/>
            <person name="Stolte C."/>
            <person name="Sykes S.N."/>
            <person name="Walk T."/>
            <person name="White J."/>
            <person name="Yandava C."/>
            <person name="Straight P."/>
            <person name="Clardy J."/>
            <person name="Hung D."/>
            <person name="Kolter R."/>
            <person name="Mekalanos J."/>
            <person name="Walker S."/>
            <person name="Walsh C.T."/>
            <person name="Wieland B.L.C."/>
            <person name="Ilzarbe M."/>
            <person name="Galagan J."/>
            <person name="Nusbaum C."/>
            <person name="Birren B."/>
        </authorList>
    </citation>
    <scope>NUCLEOTIDE SEQUENCE [LARGE SCALE GENOMIC DNA]</scope>
    <source>
        <strain evidence="3">NRRL 15998</strain>
    </source>
</reference>
<sequence>MWDPSSPDWRLQMSGFGAAAVVLGIGTVLYRAPSTREFFGIEQPTRGSRNARVASPRPARPVVATAPSAGARTKKTLQVLTWVSLAAAVWGGAMWWNHSDGIPKCGDKVMTAGDVCNTIGSRGGSSSTYEEALQDKKNTALIGKWIVAGGAAVFILSVTGRTVLSRRRDAN</sequence>
<gene>
    <name evidence="2" type="ORF">SSGG_02093</name>
</gene>
<feature type="transmembrane region" description="Helical" evidence="1">
    <location>
        <begin position="12"/>
        <end position="30"/>
    </location>
</feature>
<feature type="transmembrane region" description="Helical" evidence="1">
    <location>
        <begin position="145"/>
        <end position="164"/>
    </location>
</feature>
<dbReference type="EMBL" id="DS999644">
    <property type="protein sequence ID" value="EFE74727.2"/>
    <property type="molecule type" value="Genomic_DNA"/>
</dbReference>
<dbReference type="Proteomes" id="UP000003986">
    <property type="component" value="Unassembled WGS sequence"/>
</dbReference>